<sequence>MVAVHVGIVWNPSKTERAKLAAALPDPAPETVSWHETSVEDPGRAATQEALDAGATVVLAAGGDGTVRAVAEHLADTGADAELGVIPLGTGNLLARNLGIPLNDLPAAFARALDGEASPLDIGWAELTLESGVERYAFAVMAGFGIDAHMITETNDDLKDRAGWLAYIESLGRAVSASAVIGVTLTREPGPDAAESVAGAGAGSAAGSGATDPTQEHEQAHTLIIGNCGMLQGGITLLPDADPTDGELDLLVLRADGVAGWADTLRNMVWDNGLKRFLTRSDTAESSGSTSHDRITSLTIELDEPRVFEVDGDDLGLTSRIVISTQAGGVRVR</sequence>
<dbReference type="Gene3D" id="3.40.50.10330">
    <property type="entry name" value="Probable inorganic polyphosphate/atp-NAD kinase, domain 1"/>
    <property type="match status" value="1"/>
</dbReference>
<keyword evidence="5" id="KW-0418">Kinase</keyword>
<dbReference type="EMBL" id="SNYA01000005">
    <property type="protein sequence ID" value="TDP91430.1"/>
    <property type="molecule type" value="Genomic_DNA"/>
</dbReference>
<feature type="region of interest" description="Disordered" evidence="3">
    <location>
        <begin position="191"/>
        <end position="213"/>
    </location>
</feature>
<dbReference type="OrthoDB" id="3171056at2"/>
<dbReference type="InterPro" id="IPR017438">
    <property type="entry name" value="ATP-NAD_kinase_N"/>
</dbReference>
<gene>
    <name evidence="5" type="ORF">EDF62_2045</name>
</gene>
<reference evidence="5 6" key="1">
    <citation type="submission" date="2019-03" db="EMBL/GenBank/DDBJ databases">
        <title>Genomic analyses of the natural microbiome of Caenorhabditis elegans.</title>
        <authorList>
            <person name="Samuel B."/>
        </authorList>
    </citation>
    <scope>NUCLEOTIDE SEQUENCE [LARGE SCALE GENOMIC DNA]</scope>
    <source>
        <strain evidence="5 6">JUb18</strain>
    </source>
</reference>
<dbReference type="SUPFAM" id="SSF111331">
    <property type="entry name" value="NAD kinase/diacylglycerol kinase-like"/>
    <property type="match status" value="1"/>
</dbReference>
<accession>A0A4R6RWM7</accession>
<evidence type="ECO:0000256" key="2">
    <source>
        <dbReference type="ARBA" id="ARBA00005983"/>
    </source>
</evidence>
<dbReference type="Pfam" id="PF00781">
    <property type="entry name" value="DAGK_cat"/>
    <property type="match status" value="1"/>
</dbReference>
<dbReference type="Gene3D" id="2.60.200.40">
    <property type="match status" value="1"/>
</dbReference>
<dbReference type="PANTHER" id="PTHR12358">
    <property type="entry name" value="SPHINGOSINE KINASE"/>
    <property type="match status" value="1"/>
</dbReference>
<dbReference type="PANTHER" id="PTHR12358:SF54">
    <property type="entry name" value="SPHINGOSINE KINASE RELATED PROTEIN"/>
    <property type="match status" value="1"/>
</dbReference>
<evidence type="ECO:0000256" key="3">
    <source>
        <dbReference type="SAM" id="MobiDB-lite"/>
    </source>
</evidence>
<evidence type="ECO:0000259" key="4">
    <source>
        <dbReference type="PROSITE" id="PS50146"/>
    </source>
</evidence>
<organism evidence="5 6">
    <name type="scientific">Leucobacter luti</name>
    <dbReference type="NCBI Taxonomy" id="340320"/>
    <lineage>
        <taxon>Bacteria</taxon>
        <taxon>Bacillati</taxon>
        <taxon>Actinomycetota</taxon>
        <taxon>Actinomycetes</taxon>
        <taxon>Micrococcales</taxon>
        <taxon>Microbacteriaceae</taxon>
        <taxon>Leucobacter</taxon>
    </lineage>
</organism>
<proteinExistence type="inferred from homology"/>
<protein>
    <submittedName>
        <fullName evidence="5">Diacylglycerol kinase family enzyme</fullName>
    </submittedName>
</protein>
<keyword evidence="5" id="KW-0808">Transferase</keyword>
<dbReference type="Proteomes" id="UP000295601">
    <property type="component" value="Unassembled WGS sequence"/>
</dbReference>
<keyword evidence="6" id="KW-1185">Reference proteome</keyword>
<evidence type="ECO:0000313" key="6">
    <source>
        <dbReference type="Proteomes" id="UP000295601"/>
    </source>
</evidence>
<feature type="domain" description="DAGKc" evidence="4">
    <location>
        <begin position="40"/>
        <end position="129"/>
    </location>
</feature>
<comment type="similarity">
    <text evidence="2">Belongs to the diacylglycerol/lipid kinase family.</text>
</comment>
<dbReference type="InterPro" id="IPR001206">
    <property type="entry name" value="Diacylglycerol_kinase_cat_dom"/>
</dbReference>
<evidence type="ECO:0000313" key="5">
    <source>
        <dbReference type="EMBL" id="TDP91430.1"/>
    </source>
</evidence>
<evidence type="ECO:0000256" key="1">
    <source>
        <dbReference type="ARBA" id="ARBA00001946"/>
    </source>
</evidence>
<dbReference type="GO" id="GO:0016301">
    <property type="term" value="F:kinase activity"/>
    <property type="evidence" value="ECO:0007669"/>
    <property type="project" value="UniProtKB-KW"/>
</dbReference>
<comment type="caution">
    <text evidence="5">The sequence shown here is derived from an EMBL/GenBank/DDBJ whole genome shotgun (WGS) entry which is preliminary data.</text>
</comment>
<dbReference type="AlphaFoldDB" id="A0A4R6RWM7"/>
<dbReference type="InterPro" id="IPR016064">
    <property type="entry name" value="NAD/diacylglycerol_kinase_sf"/>
</dbReference>
<dbReference type="RefSeq" id="WP_133616921.1">
    <property type="nucleotide sequence ID" value="NZ_CP080492.1"/>
</dbReference>
<name>A0A4R6RWM7_9MICO</name>
<comment type="cofactor">
    <cofactor evidence="1">
        <name>Mg(2+)</name>
        <dbReference type="ChEBI" id="CHEBI:18420"/>
    </cofactor>
</comment>
<dbReference type="SMART" id="SM00046">
    <property type="entry name" value="DAGKc"/>
    <property type="match status" value="1"/>
</dbReference>
<dbReference type="PROSITE" id="PS50146">
    <property type="entry name" value="DAGK"/>
    <property type="match status" value="1"/>
</dbReference>
<dbReference type="InterPro" id="IPR050187">
    <property type="entry name" value="Lipid_Phosphate_FormReg"/>
</dbReference>